<dbReference type="EMBL" id="MN738839">
    <property type="protein sequence ID" value="QHT39200.1"/>
    <property type="molecule type" value="Genomic_DNA"/>
</dbReference>
<feature type="coiled-coil region" evidence="1">
    <location>
        <begin position="71"/>
        <end position="112"/>
    </location>
</feature>
<evidence type="ECO:0000313" key="2">
    <source>
        <dbReference type="EMBL" id="QHT39200.1"/>
    </source>
</evidence>
<accession>A0A6C0FI05</accession>
<name>A0A6C0FI05_9ZZZZ</name>
<evidence type="ECO:0000256" key="1">
    <source>
        <dbReference type="SAM" id="Coils"/>
    </source>
</evidence>
<organism evidence="2">
    <name type="scientific">viral metagenome</name>
    <dbReference type="NCBI Taxonomy" id="1070528"/>
    <lineage>
        <taxon>unclassified sequences</taxon>
        <taxon>metagenomes</taxon>
        <taxon>organismal metagenomes</taxon>
    </lineage>
</organism>
<sequence length="118" mass="14357">MQQIVSITRCIYIPKFDEKTDEYIDVSPYKKYERNPIQYECRCRAGSIMTNTTTFKQHVKSKTHKDFIKNYKKYYAELDSAKDTIKKLRIENEFLTRKNIKLQKQIYELENEEFHDVE</sequence>
<dbReference type="AlphaFoldDB" id="A0A6C0FI05"/>
<proteinExistence type="predicted"/>
<protein>
    <submittedName>
        <fullName evidence="2">Uncharacterized protein</fullName>
    </submittedName>
</protein>
<reference evidence="2" key="1">
    <citation type="journal article" date="2020" name="Nature">
        <title>Giant virus diversity and host interactions through global metagenomics.</title>
        <authorList>
            <person name="Schulz F."/>
            <person name="Roux S."/>
            <person name="Paez-Espino D."/>
            <person name="Jungbluth S."/>
            <person name="Walsh D.A."/>
            <person name="Denef V.J."/>
            <person name="McMahon K.D."/>
            <person name="Konstantinidis K.T."/>
            <person name="Eloe-Fadrosh E.A."/>
            <person name="Kyrpides N.C."/>
            <person name="Woyke T."/>
        </authorList>
    </citation>
    <scope>NUCLEOTIDE SEQUENCE</scope>
    <source>
        <strain evidence="2">GVMAG-S-ERX556126-94</strain>
    </source>
</reference>
<keyword evidence="1" id="KW-0175">Coiled coil</keyword>